<evidence type="ECO:0000256" key="1">
    <source>
        <dbReference type="SAM" id="Phobius"/>
    </source>
</evidence>
<dbReference type="AlphaFoldDB" id="A0A935TD60"/>
<gene>
    <name evidence="2" type="ORF">IPK02_21730</name>
</gene>
<feature type="transmembrane region" description="Helical" evidence="1">
    <location>
        <begin position="185"/>
        <end position="206"/>
    </location>
</feature>
<keyword evidence="1" id="KW-1133">Transmembrane helix</keyword>
<protein>
    <submittedName>
        <fullName evidence="2">DUF2868 domain-containing protein</fullName>
    </submittedName>
</protein>
<feature type="transmembrane region" description="Helical" evidence="1">
    <location>
        <begin position="111"/>
        <end position="131"/>
    </location>
</feature>
<evidence type="ECO:0000313" key="2">
    <source>
        <dbReference type="EMBL" id="MBK7956346.1"/>
    </source>
</evidence>
<feature type="transmembrane region" description="Helical" evidence="1">
    <location>
        <begin position="272"/>
        <end position="294"/>
    </location>
</feature>
<feature type="transmembrane region" description="Helical" evidence="1">
    <location>
        <begin position="78"/>
        <end position="99"/>
    </location>
</feature>
<dbReference type="InterPro" id="IPR021296">
    <property type="entry name" value="DUF2868"/>
</dbReference>
<keyword evidence="1" id="KW-0472">Membrane</keyword>
<name>A0A935TD60_9PROT</name>
<dbReference type="EMBL" id="JADJOT010000012">
    <property type="protein sequence ID" value="MBK7956346.1"/>
    <property type="molecule type" value="Genomic_DNA"/>
</dbReference>
<sequence>MNETTAGEVLLLRAYETAGVATWTEADRAWASETALQRVGAQAPVEDFIAARAQLALPRLAQRDPLLARCCGWRPWRLGWLVFAVVLGLAAGLLVDRIGNAQRINLLAPPVWALITWNLAVYVWLLGSALCGSASPGWLRRGVSAWLQHWRVRRLTNDSGARANAWQAFAADWAAQSLPLNGARVALALHLGAAALGLGLIAGLYLRGLVLDYRVGWESTFLDAGTVQRLLSTLFAPASALSGIALPDVAGVMALRLPAGAPQAAASAAPWIHLYALQLAGLVVLPRLALALSASWRARRLQRHFALPLQEPYFQRLQWQQRGNRTLVHVWPHAQTPDAAAQAALQTLFTRVFGEGLQLQLAPTVAYGAEDEPRAPVPDGTLRVALFDLGATPEAESQGRLMRSLAAPALLLVDEAAFAQRFGAGSPRLPERRQAWSGLAASLDCGVVFVNLRAADAAAAEAALQAALTRTPTGARP</sequence>
<dbReference type="Pfam" id="PF11067">
    <property type="entry name" value="DUF2868"/>
    <property type="match status" value="1"/>
</dbReference>
<proteinExistence type="predicted"/>
<reference evidence="2 3" key="1">
    <citation type="submission" date="2020-10" db="EMBL/GenBank/DDBJ databases">
        <title>Connecting structure to function with the recovery of over 1000 high-quality activated sludge metagenome-assembled genomes encoding full-length rRNA genes using long-read sequencing.</title>
        <authorList>
            <person name="Singleton C.M."/>
            <person name="Petriglieri F."/>
            <person name="Kristensen J.M."/>
            <person name="Kirkegaard R.H."/>
            <person name="Michaelsen T.Y."/>
            <person name="Andersen M.H."/>
            <person name="Karst S.M."/>
            <person name="Dueholm M.S."/>
            <person name="Nielsen P.H."/>
            <person name="Albertsen M."/>
        </authorList>
    </citation>
    <scope>NUCLEOTIDE SEQUENCE [LARGE SCALE GENOMIC DNA]</scope>
    <source>
        <strain evidence="2">Fred_18-Q3-R57-64_BAT3C.720</strain>
    </source>
</reference>
<keyword evidence="1" id="KW-0812">Transmembrane</keyword>
<accession>A0A935TD60</accession>
<evidence type="ECO:0000313" key="3">
    <source>
        <dbReference type="Proteomes" id="UP000706151"/>
    </source>
</evidence>
<organism evidence="2 3">
    <name type="scientific">Candidatus Accumulibacter affinis</name>
    <dbReference type="NCBI Taxonomy" id="2954384"/>
    <lineage>
        <taxon>Bacteria</taxon>
        <taxon>Pseudomonadati</taxon>
        <taxon>Pseudomonadota</taxon>
        <taxon>Betaproteobacteria</taxon>
        <taxon>Candidatus Accumulibacter</taxon>
    </lineage>
</organism>
<comment type="caution">
    <text evidence="2">The sequence shown here is derived from an EMBL/GenBank/DDBJ whole genome shotgun (WGS) entry which is preliminary data.</text>
</comment>
<dbReference type="Proteomes" id="UP000706151">
    <property type="component" value="Unassembled WGS sequence"/>
</dbReference>